<dbReference type="GO" id="GO:0098542">
    <property type="term" value="P:defense response to other organism"/>
    <property type="evidence" value="ECO:0007669"/>
    <property type="project" value="InterPro"/>
</dbReference>
<feature type="region of interest" description="Disordered" evidence="3">
    <location>
        <begin position="1"/>
        <end position="29"/>
    </location>
</feature>
<gene>
    <name evidence="5" type="ORF">Dsin_019662</name>
</gene>
<evidence type="ECO:0000256" key="1">
    <source>
        <dbReference type="ARBA" id="ARBA00004370"/>
    </source>
</evidence>
<feature type="compositionally biased region" description="Pro residues" evidence="3">
    <location>
        <begin position="13"/>
        <end position="29"/>
    </location>
</feature>
<evidence type="ECO:0000256" key="3">
    <source>
        <dbReference type="SAM" id="MobiDB-lite"/>
    </source>
</evidence>
<keyword evidence="6" id="KW-1185">Reference proteome</keyword>
<evidence type="ECO:0000313" key="5">
    <source>
        <dbReference type="EMBL" id="KAK3205616.1"/>
    </source>
</evidence>
<dbReference type="PANTHER" id="PTHR31234">
    <property type="entry name" value="LATE EMBRYOGENESIS ABUNDANT (LEA) HYDROXYPROLINE-RICH GLYCOPROTEIN FAMILY"/>
    <property type="match status" value="1"/>
</dbReference>
<dbReference type="GO" id="GO:0005886">
    <property type="term" value="C:plasma membrane"/>
    <property type="evidence" value="ECO:0007669"/>
    <property type="project" value="TreeGrafter"/>
</dbReference>
<dbReference type="InterPro" id="IPR044839">
    <property type="entry name" value="NDR1-like"/>
</dbReference>
<name>A0AAE0E393_9ROSI</name>
<protein>
    <recommendedName>
        <fullName evidence="7">Late embryogenesis abundant protein LEA-2 subgroup domain-containing protein</fullName>
    </recommendedName>
</protein>
<dbReference type="EMBL" id="JANJYJ010000006">
    <property type="protein sequence ID" value="KAK3205616.1"/>
    <property type="molecule type" value="Genomic_DNA"/>
</dbReference>
<evidence type="ECO:0000313" key="6">
    <source>
        <dbReference type="Proteomes" id="UP001281410"/>
    </source>
</evidence>
<feature type="transmembrane region" description="Helical" evidence="4">
    <location>
        <begin position="60"/>
        <end position="82"/>
    </location>
</feature>
<dbReference type="AlphaFoldDB" id="A0AAE0E393"/>
<keyword evidence="2 4" id="KW-0472">Membrane</keyword>
<reference evidence="5" key="1">
    <citation type="journal article" date="2023" name="Plant J.">
        <title>Genome sequences and population genomics provide insights into the demographic history, inbreeding, and mutation load of two 'living fossil' tree species of Dipteronia.</title>
        <authorList>
            <person name="Feng Y."/>
            <person name="Comes H.P."/>
            <person name="Chen J."/>
            <person name="Zhu S."/>
            <person name="Lu R."/>
            <person name="Zhang X."/>
            <person name="Li P."/>
            <person name="Qiu J."/>
            <person name="Olsen K.M."/>
            <person name="Qiu Y."/>
        </authorList>
    </citation>
    <scope>NUCLEOTIDE SEQUENCE</scope>
    <source>
        <strain evidence="5">NBL</strain>
    </source>
</reference>
<keyword evidence="4" id="KW-1133">Transmembrane helix</keyword>
<proteinExistence type="predicted"/>
<evidence type="ECO:0000256" key="4">
    <source>
        <dbReference type="SAM" id="Phobius"/>
    </source>
</evidence>
<dbReference type="PANTHER" id="PTHR31234:SF55">
    <property type="entry name" value="LATE EMBRYOGENESIS ABUNDANT (LEA) HYDROXYPROLINE-RICH GLYCOPROTEIN FAMILY"/>
    <property type="match status" value="1"/>
</dbReference>
<evidence type="ECO:0008006" key="7">
    <source>
        <dbReference type="Google" id="ProtNLM"/>
    </source>
</evidence>
<sequence>MENPSRPVTGYPAPNPNGHPAHPYPAPPPPLSQPYNYPPYYHPAAPPPYPNPRRSFFRTLLVATVAFFVIFGSVLLIFWLVVRPHLPEFQLSSLSVSNFTVNQSRLTATWDAHYRAYNPNKKMTISYYDVVSYIVFKYDVLSSTQIPPFKQDTRIQTDFTAKFSIIDSYVNGKLVDDLNSERTHGLVTFDVKLEGIAGFRYGGWRARRRLIRVLCNNVPMNVSSSSGGSGNFVGGPRNCKVKMVVCNAILFLALP</sequence>
<comment type="caution">
    <text evidence="5">The sequence shown here is derived from an EMBL/GenBank/DDBJ whole genome shotgun (WGS) entry which is preliminary data.</text>
</comment>
<comment type="subcellular location">
    <subcellularLocation>
        <location evidence="1">Membrane</location>
    </subcellularLocation>
</comment>
<dbReference type="Proteomes" id="UP001281410">
    <property type="component" value="Unassembled WGS sequence"/>
</dbReference>
<keyword evidence="4" id="KW-0812">Transmembrane</keyword>
<accession>A0AAE0E393</accession>
<organism evidence="5 6">
    <name type="scientific">Dipteronia sinensis</name>
    <dbReference type="NCBI Taxonomy" id="43782"/>
    <lineage>
        <taxon>Eukaryota</taxon>
        <taxon>Viridiplantae</taxon>
        <taxon>Streptophyta</taxon>
        <taxon>Embryophyta</taxon>
        <taxon>Tracheophyta</taxon>
        <taxon>Spermatophyta</taxon>
        <taxon>Magnoliopsida</taxon>
        <taxon>eudicotyledons</taxon>
        <taxon>Gunneridae</taxon>
        <taxon>Pentapetalae</taxon>
        <taxon>rosids</taxon>
        <taxon>malvids</taxon>
        <taxon>Sapindales</taxon>
        <taxon>Sapindaceae</taxon>
        <taxon>Hippocastanoideae</taxon>
        <taxon>Acereae</taxon>
        <taxon>Dipteronia</taxon>
    </lineage>
</organism>
<evidence type="ECO:0000256" key="2">
    <source>
        <dbReference type="ARBA" id="ARBA00023136"/>
    </source>
</evidence>